<evidence type="ECO:0000313" key="2">
    <source>
        <dbReference type="EMBL" id="SFR59777.1"/>
    </source>
</evidence>
<dbReference type="Proteomes" id="UP000198932">
    <property type="component" value="Unassembled WGS sequence"/>
</dbReference>
<organism evidence="2 3">
    <name type="scientific">Halorubrum sodomense</name>
    <dbReference type="NCBI Taxonomy" id="35743"/>
    <lineage>
        <taxon>Archaea</taxon>
        <taxon>Methanobacteriati</taxon>
        <taxon>Methanobacteriota</taxon>
        <taxon>Stenosarchaea group</taxon>
        <taxon>Halobacteria</taxon>
        <taxon>Halobacteriales</taxon>
        <taxon>Haloferacaceae</taxon>
        <taxon>Halorubrum</taxon>
    </lineage>
</organism>
<keyword evidence="3" id="KW-1185">Reference proteome</keyword>
<keyword evidence="1" id="KW-1133">Transmembrane helix</keyword>
<name>A0A1I6HZB6_HALSD</name>
<protein>
    <submittedName>
        <fullName evidence="2">Uncharacterized protein</fullName>
    </submittedName>
</protein>
<reference evidence="3" key="1">
    <citation type="submission" date="2016-10" db="EMBL/GenBank/DDBJ databases">
        <authorList>
            <person name="Varghese N."/>
            <person name="Submissions S."/>
        </authorList>
    </citation>
    <scope>NUCLEOTIDE SEQUENCE [LARGE SCALE GENOMIC DNA]</scope>
    <source>
        <strain evidence="3">RD 26</strain>
    </source>
</reference>
<sequence length="293" mass="32808">MASIPNPADIRYGGFYLPVFSLLYINREIGFPVDLPVPVLSRVFSASNFPLLLGLTFLGAIITHGESRSIYGIEGAEGSPKDSGVVRWYRILFTFKKKPGRPPKTLDDLFRKLEYSTSWFANQSLAGKFAIVLYRIGRFAVTWPSKVTLVGTALLTTAILAGSAIQASLQLIGGVLLLGQLVFFFGSAIFNRFPTVVPAESAPWIYLAEYEKADYLYERGDIEFEYDPRGFTDSAYEILEEIGVLEGDQRNIYNTPPKYDDENTDWLVPIKKPDPDYLIDLDDSSTEKSPEEQ</sequence>
<evidence type="ECO:0000256" key="1">
    <source>
        <dbReference type="SAM" id="Phobius"/>
    </source>
</evidence>
<keyword evidence="1" id="KW-0812">Transmembrane</keyword>
<evidence type="ECO:0000313" key="3">
    <source>
        <dbReference type="Proteomes" id="UP000198932"/>
    </source>
</evidence>
<feature type="transmembrane region" description="Helical" evidence="1">
    <location>
        <begin position="147"/>
        <end position="165"/>
    </location>
</feature>
<feature type="transmembrane region" description="Helical" evidence="1">
    <location>
        <begin position="171"/>
        <end position="190"/>
    </location>
</feature>
<feature type="transmembrane region" description="Helical" evidence="1">
    <location>
        <begin position="43"/>
        <end position="62"/>
    </location>
</feature>
<keyword evidence="1" id="KW-0472">Membrane</keyword>
<dbReference type="EMBL" id="FOYN01000005">
    <property type="protein sequence ID" value="SFR59777.1"/>
    <property type="molecule type" value="Genomic_DNA"/>
</dbReference>
<dbReference type="RefSeq" id="WP_143103900.1">
    <property type="nucleotide sequence ID" value="NZ_FOYN01000005.1"/>
</dbReference>
<dbReference type="AlphaFoldDB" id="A0A1I6HZB6"/>
<proteinExistence type="predicted"/>
<accession>A0A1I6HZB6</accession>
<gene>
    <name evidence="2" type="ORF">SAMN04487937_2996</name>
</gene>